<evidence type="ECO:0000313" key="3">
    <source>
        <dbReference type="Proteomes" id="UP001281761"/>
    </source>
</evidence>
<feature type="compositionally biased region" description="Basic and acidic residues" evidence="1">
    <location>
        <begin position="58"/>
        <end position="73"/>
    </location>
</feature>
<evidence type="ECO:0000256" key="1">
    <source>
        <dbReference type="SAM" id="MobiDB-lite"/>
    </source>
</evidence>
<gene>
    <name evidence="2" type="ORF">BLNAU_21276</name>
</gene>
<feature type="region of interest" description="Disordered" evidence="1">
    <location>
        <begin position="58"/>
        <end position="98"/>
    </location>
</feature>
<name>A0ABQ9WWV9_9EUKA</name>
<reference evidence="2 3" key="1">
    <citation type="journal article" date="2022" name="bioRxiv">
        <title>Genomics of Preaxostyla Flagellates Illuminates Evolutionary Transitions and the Path Towards Mitochondrial Loss.</title>
        <authorList>
            <person name="Novak L.V.F."/>
            <person name="Treitli S.C."/>
            <person name="Pyrih J."/>
            <person name="Halakuc P."/>
            <person name="Pipaliya S.V."/>
            <person name="Vacek V."/>
            <person name="Brzon O."/>
            <person name="Soukal P."/>
            <person name="Eme L."/>
            <person name="Dacks J.B."/>
            <person name="Karnkowska A."/>
            <person name="Elias M."/>
            <person name="Hampl V."/>
        </authorList>
    </citation>
    <scope>NUCLEOTIDE SEQUENCE [LARGE SCALE GENOMIC DNA]</scope>
    <source>
        <strain evidence="2">NAU3</strain>
        <tissue evidence="2">Gut</tissue>
    </source>
</reference>
<feature type="region of interest" description="Disordered" evidence="1">
    <location>
        <begin position="1"/>
        <end position="23"/>
    </location>
</feature>
<organism evidence="2 3">
    <name type="scientific">Blattamonas nauphoetae</name>
    <dbReference type="NCBI Taxonomy" id="2049346"/>
    <lineage>
        <taxon>Eukaryota</taxon>
        <taxon>Metamonada</taxon>
        <taxon>Preaxostyla</taxon>
        <taxon>Oxymonadida</taxon>
        <taxon>Blattamonas</taxon>
    </lineage>
</organism>
<protein>
    <submittedName>
        <fullName evidence="2">Uncharacterized protein</fullName>
    </submittedName>
</protein>
<sequence length="595" mass="65664">MNLDDVRQPLQSKPTALPVLPPLAIPFSETPPTTAKLGAHGEHHALPEIQENAKTLERREELAGQTSKREVAHTSRTHTTRTRTDSLAPHSDQPAFRRRLPNPFCHLRVAKIGSAPILNPLPPLNTMSLIRYSILQGEYTPTQTNHAFVASFNRIIQKSRSSLKTTSHSDGGLLLTYHSPNRAAFSRSSSKFMTCSARFGGIDLLSNGPASVCHMLFVDCCRPHSEDEVSDTIRLADCSGREGLRVPEHGVFVVDILDGSISPNDDSRHPFPRLHIFDFPELGTQPPLTTVNLDGWDELRFGTEWNVVSPPIDFSRHSTRNQQSWFGTEPSFESDGRQCRNWSNQHRNRSFCPTVLCKCRKKFSAFSIYLNKETTPIQITFVGLNCPSSERCVVPLNNVLILPITFTTTPDTSNPDYIRYTLSGFAIPSPISFTTPPAPARLESVGIVSLNKEKTEDIVPLIGVTLSNKPFSVFIKLGLARLSPIVTLAHISPIITLARISPIITLARISPIITLARISPIVTLARISPIITLARISPIITLARISPIITLARISPIITLARISPIVTSTRICSLVPLLFLCDILSNFSNFVTGT</sequence>
<evidence type="ECO:0000313" key="2">
    <source>
        <dbReference type="EMBL" id="KAK2943798.1"/>
    </source>
</evidence>
<comment type="caution">
    <text evidence="2">The sequence shown here is derived from an EMBL/GenBank/DDBJ whole genome shotgun (WGS) entry which is preliminary data.</text>
</comment>
<proteinExistence type="predicted"/>
<dbReference type="EMBL" id="JARBJD010000327">
    <property type="protein sequence ID" value="KAK2943798.1"/>
    <property type="molecule type" value="Genomic_DNA"/>
</dbReference>
<dbReference type="Proteomes" id="UP001281761">
    <property type="component" value="Unassembled WGS sequence"/>
</dbReference>
<accession>A0ABQ9WWV9</accession>
<keyword evidence="3" id="KW-1185">Reference proteome</keyword>